<keyword evidence="3" id="KW-1185">Reference proteome</keyword>
<feature type="signal peptide" evidence="1">
    <location>
        <begin position="1"/>
        <end position="24"/>
    </location>
</feature>
<evidence type="ECO:0000313" key="3">
    <source>
        <dbReference type="Proteomes" id="UP000242715"/>
    </source>
</evidence>
<name>A0A2Z6MJJ6_TRISU</name>
<evidence type="ECO:0008006" key="4">
    <source>
        <dbReference type="Google" id="ProtNLM"/>
    </source>
</evidence>
<dbReference type="EMBL" id="DF973469">
    <property type="protein sequence ID" value="GAU31811.1"/>
    <property type="molecule type" value="Genomic_DNA"/>
</dbReference>
<reference evidence="3" key="1">
    <citation type="journal article" date="2017" name="Front. Plant Sci.">
        <title>Climate Clever Clovers: New Paradigm to Reduce the Environmental Footprint of Ruminants by Breeding Low Methanogenic Forages Utilizing Haplotype Variation.</title>
        <authorList>
            <person name="Kaur P."/>
            <person name="Appels R."/>
            <person name="Bayer P.E."/>
            <person name="Keeble-Gagnere G."/>
            <person name="Wang J."/>
            <person name="Hirakawa H."/>
            <person name="Shirasawa K."/>
            <person name="Vercoe P."/>
            <person name="Stefanova K."/>
            <person name="Durmic Z."/>
            <person name="Nichols P."/>
            <person name="Revell C."/>
            <person name="Isobe S.N."/>
            <person name="Edwards D."/>
            <person name="Erskine W."/>
        </authorList>
    </citation>
    <scope>NUCLEOTIDE SEQUENCE [LARGE SCALE GENOMIC DNA]</scope>
    <source>
        <strain evidence="3">cv. Daliak</strain>
    </source>
</reference>
<protein>
    <recommendedName>
        <fullName evidence="4">Reverse transcriptase zinc-binding domain-containing protein</fullName>
    </recommendedName>
</protein>
<gene>
    <name evidence="2" type="ORF">TSUD_58120</name>
</gene>
<dbReference type="PANTHER" id="PTHR36617:SF5">
    <property type="entry name" value="OS05G0421675 PROTEIN"/>
    <property type="match status" value="1"/>
</dbReference>
<keyword evidence="1" id="KW-0732">Signal</keyword>
<accession>A0A2Z6MJJ6</accession>
<feature type="chain" id="PRO_5016421286" description="Reverse transcriptase zinc-binding domain-containing protein" evidence="1">
    <location>
        <begin position="25"/>
        <end position="248"/>
    </location>
</feature>
<dbReference type="AlphaFoldDB" id="A0A2Z6MJJ6"/>
<sequence>METKSWANVHALRVVLVLFETMSGLKVNFNKSMLVGVNIPDFWKVVLEDVNGQGGLMVSSVGSPIWGGERQIVCMRDEKVGDESDTFFWTDPWVDGTPLSEWFERLFDLAVYKSVSVADMFLLGWEVGGDAWVWRRPLRAWEEEMLGECQTLLLTISLQAHSSDKWLWQPNLDGGYTVPLKVSILAWRLLRDRLPTKANLTSRGILTVGDLHCVSGWERLSWLSMCSSLVALLDLYGLLSALGLVRLR</sequence>
<evidence type="ECO:0000313" key="2">
    <source>
        <dbReference type="EMBL" id="GAU31811.1"/>
    </source>
</evidence>
<dbReference type="OrthoDB" id="1210636at2759"/>
<organism evidence="2 3">
    <name type="scientific">Trifolium subterraneum</name>
    <name type="common">Subterranean clover</name>
    <dbReference type="NCBI Taxonomy" id="3900"/>
    <lineage>
        <taxon>Eukaryota</taxon>
        <taxon>Viridiplantae</taxon>
        <taxon>Streptophyta</taxon>
        <taxon>Embryophyta</taxon>
        <taxon>Tracheophyta</taxon>
        <taxon>Spermatophyta</taxon>
        <taxon>Magnoliopsida</taxon>
        <taxon>eudicotyledons</taxon>
        <taxon>Gunneridae</taxon>
        <taxon>Pentapetalae</taxon>
        <taxon>rosids</taxon>
        <taxon>fabids</taxon>
        <taxon>Fabales</taxon>
        <taxon>Fabaceae</taxon>
        <taxon>Papilionoideae</taxon>
        <taxon>50 kb inversion clade</taxon>
        <taxon>NPAAA clade</taxon>
        <taxon>Hologalegina</taxon>
        <taxon>IRL clade</taxon>
        <taxon>Trifolieae</taxon>
        <taxon>Trifolium</taxon>
    </lineage>
</organism>
<evidence type="ECO:0000256" key="1">
    <source>
        <dbReference type="SAM" id="SignalP"/>
    </source>
</evidence>
<dbReference type="PANTHER" id="PTHR36617">
    <property type="entry name" value="PROTEIN, PUTATIVE-RELATED"/>
    <property type="match status" value="1"/>
</dbReference>
<proteinExistence type="predicted"/>
<dbReference type="Proteomes" id="UP000242715">
    <property type="component" value="Unassembled WGS sequence"/>
</dbReference>